<evidence type="ECO:0000313" key="2">
    <source>
        <dbReference type="Proteomes" id="UP000187465"/>
    </source>
</evidence>
<comment type="caution">
    <text evidence="1">The sequence shown here is derived from an EMBL/GenBank/DDBJ whole genome shotgun (WGS) entry which is preliminary data.</text>
</comment>
<reference evidence="1 2" key="1">
    <citation type="submission" date="2016-10" db="EMBL/GenBank/DDBJ databases">
        <title>Paenibacillus species isolates.</title>
        <authorList>
            <person name="Beno S.M."/>
        </authorList>
    </citation>
    <scope>NUCLEOTIDE SEQUENCE [LARGE SCALE GENOMIC DNA]</scope>
    <source>
        <strain evidence="1 2">FSL H7-0604</strain>
    </source>
</reference>
<dbReference type="AlphaFoldDB" id="A0A1R0XBR4"/>
<protein>
    <submittedName>
        <fullName evidence="1">Uncharacterized protein</fullName>
    </submittedName>
</protein>
<accession>A0A1R0XBR4</accession>
<dbReference type="EMBL" id="MKQP01000017">
    <property type="protein sequence ID" value="OMD32501.1"/>
    <property type="molecule type" value="Genomic_DNA"/>
</dbReference>
<organism evidence="1 2">
    <name type="scientific">Paenibacillus odorifer</name>
    <dbReference type="NCBI Taxonomy" id="189426"/>
    <lineage>
        <taxon>Bacteria</taxon>
        <taxon>Bacillati</taxon>
        <taxon>Bacillota</taxon>
        <taxon>Bacilli</taxon>
        <taxon>Bacillales</taxon>
        <taxon>Paenibacillaceae</taxon>
        <taxon>Paenibacillus</taxon>
    </lineage>
</organism>
<proteinExistence type="predicted"/>
<sequence>MPTKYMWRLLLGLVIVFIIGGCSTLADVNNEGNNGLAGSDGPTLSLIVAGNDLLTNPLDKQLSESYRKGITIFDLLKGSGKATFSEDNTSILTVNNISLSPGMNWELQMDGETIGSEDWGRTVGHESKLVITAMSKEQEEPLQIVLLTVNGGSEQVNLNHSYVMGFTEDLTVRGLLKNSSVVQLTEDNKKVLSIGDYTPLSNEVWKMKVNGKQLLENGMDMKLRVQDELEILLAIR</sequence>
<dbReference type="RefSeq" id="WP_036682955.1">
    <property type="nucleotide sequence ID" value="NZ_JARLKA010000049.1"/>
</dbReference>
<dbReference type="Proteomes" id="UP000187465">
    <property type="component" value="Unassembled WGS sequence"/>
</dbReference>
<evidence type="ECO:0000313" key="1">
    <source>
        <dbReference type="EMBL" id="OMD32501.1"/>
    </source>
</evidence>
<dbReference type="PROSITE" id="PS51257">
    <property type="entry name" value="PROKAR_LIPOPROTEIN"/>
    <property type="match status" value="1"/>
</dbReference>
<name>A0A1R0XBR4_9BACL</name>
<gene>
    <name evidence="1" type="ORF">BJP51_15460</name>
</gene>